<dbReference type="Gene3D" id="3.30.2010.20">
    <property type="match status" value="1"/>
</dbReference>
<gene>
    <name evidence="1" type="ORF">FRX94_12640</name>
</gene>
<dbReference type="AlphaFoldDB" id="A0A5C5TVD8"/>
<dbReference type="InterPro" id="IPR010428">
    <property type="entry name" value="Zincin_1"/>
</dbReference>
<keyword evidence="2" id="KW-1185">Reference proteome</keyword>
<accession>A0A5C5TVD8</accession>
<dbReference type="SUPFAM" id="SSF55486">
    <property type="entry name" value="Metalloproteases ('zincins'), catalytic domain"/>
    <property type="match status" value="1"/>
</dbReference>
<sequence length="115" mass="13066">MIQVSDERFEELVDLGLDQIPEKFVRHMNNTVILIGTYHPESPYILGFYEGVALPERTFSNSGHLPDAITIYKNALEDMCSTEEELIEQVKITVIHEVGHHFGLDDDDLHALGWG</sequence>
<protein>
    <submittedName>
        <fullName evidence="1">Metallopeptidase family protein</fullName>
    </submittedName>
</protein>
<proteinExistence type="predicted"/>
<dbReference type="CDD" id="cd12952">
    <property type="entry name" value="MMP_ACEL2062"/>
    <property type="match status" value="1"/>
</dbReference>
<reference evidence="1 2" key="1">
    <citation type="submission" date="2019-08" db="EMBL/GenBank/DDBJ databases">
        <authorList>
            <person name="Lei W."/>
        </authorList>
    </citation>
    <scope>NUCLEOTIDE SEQUENCE [LARGE SCALE GENOMIC DNA]</scope>
    <source>
        <strain evidence="1 2">CCUG 58627</strain>
    </source>
</reference>
<dbReference type="Pfam" id="PF06262">
    <property type="entry name" value="Zincin_1"/>
    <property type="match status" value="1"/>
</dbReference>
<organism evidence="1 2">
    <name type="scientific">Corynebacterium canis</name>
    <dbReference type="NCBI Taxonomy" id="679663"/>
    <lineage>
        <taxon>Bacteria</taxon>
        <taxon>Bacillati</taxon>
        <taxon>Actinomycetota</taxon>
        <taxon>Actinomycetes</taxon>
        <taxon>Mycobacteriales</taxon>
        <taxon>Corynebacteriaceae</taxon>
        <taxon>Corynebacterium</taxon>
    </lineage>
</organism>
<name>A0A5C5TVD8_9CORY</name>
<evidence type="ECO:0000313" key="1">
    <source>
        <dbReference type="EMBL" id="TWT17262.1"/>
    </source>
</evidence>
<dbReference type="OrthoDB" id="9806895at2"/>
<comment type="caution">
    <text evidence="1">The sequence shown here is derived from an EMBL/GenBank/DDBJ whole genome shotgun (WGS) entry which is preliminary data.</text>
</comment>
<dbReference type="Proteomes" id="UP000320791">
    <property type="component" value="Unassembled WGS sequence"/>
</dbReference>
<dbReference type="EMBL" id="VOHM01000044">
    <property type="protein sequence ID" value="TWT17262.1"/>
    <property type="molecule type" value="Genomic_DNA"/>
</dbReference>
<dbReference type="RefSeq" id="WP_146325704.1">
    <property type="nucleotide sequence ID" value="NZ_BAABLR010000024.1"/>
</dbReference>
<evidence type="ECO:0000313" key="2">
    <source>
        <dbReference type="Proteomes" id="UP000320791"/>
    </source>
</evidence>
<dbReference type="InterPro" id="IPR038555">
    <property type="entry name" value="Zincin_1_sf"/>
</dbReference>